<name>A0A4S8JJS1_MUSBA</name>
<comment type="caution">
    <text evidence="1">The sequence shown here is derived from an EMBL/GenBank/DDBJ whole genome shotgun (WGS) entry which is preliminary data.</text>
</comment>
<proteinExistence type="predicted"/>
<dbReference type="AlphaFoldDB" id="A0A4S8JJS1"/>
<reference evidence="1 2" key="1">
    <citation type="journal article" date="2019" name="Nat. Plants">
        <title>Genome sequencing of Musa balbisiana reveals subgenome evolution and function divergence in polyploid bananas.</title>
        <authorList>
            <person name="Yao X."/>
        </authorList>
    </citation>
    <scope>NUCLEOTIDE SEQUENCE [LARGE SCALE GENOMIC DNA]</scope>
    <source>
        <strain evidence="2">cv. DH-PKW</strain>
        <tissue evidence="1">Leaves</tissue>
    </source>
</reference>
<evidence type="ECO:0000313" key="2">
    <source>
        <dbReference type="Proteomes" id="UP000317650"/>
    </source>
</evidence>
<dbReference type="Proteomes" id="UP000317650">
    <property type="component" value="Chromosome 1"/>
</dbReference>
<evidence type="ECO:0000313" key="1">
    <source>
        <dbReference type="EMBL" id="THU62055.1"/>
    </source>
</evidence>
<protein>
    <submittedName>
        <fullName evidence="1">Uncharacterized protein</fullName>
    </submittedName>
</protein>
<organism evidence="1 2">
    <name type="scientific">Musa balbisiana</name>
    <name type="common">Banana</name>
    <dbReference type="NCBI Taxonomy" id="52838"/>
    <lineage>
        <taxon>Eukaryota</taxon>
        <taxon>Viridiplantae</taxon>
        <taxon>Streptophyta</taxon>
        <taxon>Embryophyta</taxon>
        <taxon>Tracheophyta</taxon>
        <taxon>Spermatophyta</taxon>
        <taxon>Magnoliopsida</taxon>
        <taxon>Liliopsida</taxon>
        <taxon>Zingiberales</taxon>
        <taxon>Musaceae</taxon>
        <taxon>Musa</taxon>
    </lineage>
</organism>
<dbReference type="EMBL" id="PYDT01000004">
    <property type="protein sequence ID" value="THU62055.1"/>
    <property type="molecule type" value="Genomic_DNA"/>
</dbReference>
<accession>A0A4S8JJS1</accession>
<gene>
    <name evidence="1" type="ORF">C4D60_Mb01t01120</name>
</gene>
<keyword evidence="2" id="KW-1185">Reference proteome</keyword>
<sequence length="166" mass="18659">MVDEDYMQQEENSWWVNHIPKFHRLGKRYAVPLSPCFLSARSSRLGLHHAQLSTRKAHARNSSPATPHPNLHSTIELAGIFAPQVWIMVDEDYMQQEENSWWVNHIPKFHRLARDDVVGEGHGLGAGLLAEPRVLLEVAVGEAVGCMLKQIIVHVSNTDVVSCPAK</sequence>